<dbReference type="AlphaFoldDB" id="A0A4V5MN26"/>
<evidence type="ECO:0000256" key="1">
    <source>
        <dbReference type="ARBA" id="ARBA00006739"/>
    </source>
</evidence>
<proteinExistence type="inferred from homology"/>
<dbReference type="Pfam" id="PF00535">
    <property type="entry name" value="Glycos_transf_2"/>
    <property type="match status" value="1"/>
</dbReference>
<comment type="caution">
    <text evidence="5">The sequence shown here is derived from an EMBL/GenBank/DDBJ whole genome shotgun (WGS) entry which is preliminary data.</text>
</comment>
<name>A0A4V5MN26_9SPHI</name>
<dbReference type="GO" id="GO:0016757">
    <property type="term" value="F:glycosyltransferase activity"/>
    <property type="evidence" value="ECO:0007669"/>
    <property type="project" value="UniProtKB-KW"/>
</dbReference>
<organism evidence="5 6">
    <name type="scientific">Sphingobacterium olei</name>
    <dbReference type="NCBI Taxonomy" id="2571155"/>
    <lineage>
        <taxon>Bacteria</taxon>
        <taxon>Pseudomonadati</taxon>
        <taxon>Bacteroidota</taxon>
        <taxon>Sphingobacteriia</taxon>
        <taxon>Sphingobacteriales</taxon>
        <taxon>Sphingobacteriaceae</taxon>
        <taxon>Sphingobacterium</taxon>
    </lineage>
</organism>
<reference evidence="5 6" key="1">
    <citation type="submission" date="2019-04" db="EMBL/GenBank/DDBJ databases">
        <title>Sphingobacterium olei sp. nov., isolated from oil-contaminated soil.</title>
        <authorList>
            <person name="Liu B."/>
        </authorList>
    </citation>
    <scope>NUCLEOTIDE SEQUENCE [LARGE SCALE GENOMIC DNA]</scope>
    <source>
        <strain evidence="5 6">HAL-9</strain>
    </source>
</reference>
<sequence>MAFSCLISCFKKDSPIQLEKCLASIAAQSLPPDEVVFVKDGPLTIELESVINNYKQKLAFKFIAFEENKGLGYALNNGLEACSQDIVMRMDTDDICYENRFQLQYDYLIANPDIDILGGWAHDIDHDDNIIGERKYPIGHKDLYRLMWTNPLIHPTIAFRKKQIVKVGSYNPNVIRRQDYDLWIRAAAGGLKIENLPRFLIKYRFTENYYKKNNTKVVFKQAMMGYRGAKLLKLPAYTRIAVFVPVIRSLLPAWLIAPVHRLMTRFDPRK</sequence>
<comment type="similarity">
    <text evidence="1">Belongs to the glycosyltransferase 2 family.</text>
</comment>
<dbReference type="InterPro" id="IPR050834">
    <property type="entry name" value="Glycosyltransf_2"/>
</dbReference>
<keyword evidence="2" id="KW-0328">Glycosyltransferase</keyword>
<dbReference type="InterPro" id="IPR001173">
    <property type="entry name" value="Glyco_trans_2-like"/>
</dbReference>
<dbReference type="PANTHER" id="PTHR43685:SF5">
    <property type="entry name" value="GLYCOSYLTRANSFERASE EPSE-RELATED"/>
    <property type="match status" value="1"/>
</dbReference>
<evidence type="ECO:0000313" key="5">
    <source>
        <dbReference type="EMBL" id="TJZ60108.1"/>
    </source>
</evidence>
<dbReference type="OrthoDB" id="9815829at2"/>
<accession>A0A4V5MN26</accession>
<dbReference type="Gene3D" id="3.90.550.10">
    <property type="entry name" value="Spore Coat Polysaccharide Biosynthesis Protein SpsA, Chain A"/>
    <property type="match status" value="1"/>
</dbReference>
<keyword evidence="6" id="KW-1185">Reference proteome</keyword>
<gene>
    <name evidence="5" type="ORF">FAZ15_14600</name>
</gene>
<dbReference type="PANTHER" id="PTHR43685">
    <property type="entry name" value="GLYCOSYLTRANSFERASE"/>
    <property type="match status" value="1"/>
</dbReference>
<evidence type="ECO:0000313" key="6">
    <source>
        <dbReference type="Proteomes" id="UP000306808"/>
    </source>
</evidence>
<evidence type="ECO:0000259" key="4">
    <source>
        <dbReference type="Pfam" id="PF00535"/>
    </source>
</evidence>
<dbReference type="SUPFAM" id="SSF53448">
    <property type="entry name" value="Nucleotide-diphospho-sugar transferases"/>
    <property type="match status" value="1"/>
</dbReference>
<dbReference type="InterPro" id="IPR029044">
    <property type="entry name" value="Nucleotide-diphossugar_trans"/>
</dbReference>
<evidence type="ECO:0000256" key="3">
    <source>
        <dbReference type="ARBA" id="ARBA00022679"/>
    </source>
</evidence>
<keyword evidence="3 5" id="KW-0808">Transferase</keyword>
<dbReference type="EMBL" id="SUME01000005">
    <property type="protein sequence ID" value="TJZ60108.1"/>
    <property type="molecule type" value="Genomic_DNA"/>
</dbReference>
<dbReference type="Proteomes" id="UP000306808">
    <property type="component" value="Unassembled WGS sequence"/>
</dbReference>
<feature type="domain" description="Glycosyltransferase 2-like" evidence="4">
    <location>
        <begin position="7"/>
        <end position="165"/>
    </location>
</feature>
<dbReference type="RefSeq" id="WP_136902048.1">
    <property type="nucleotide sequence ID" value="NZ_SUME01000005.1"/>
</dbReference>
<protein>
    <submittedName>
        <fullName evidence="5">Glycosyltransferase</fullName>
    </submittedName>
</protein>
<evidence type="ECO:0000256" key="2">
    <source>
        <dbReference type="ARBA" id="ARBA00022676"/>
    </source>
</evidence>